<name>A0A9X7JHM1_9ACTN</name>
<gene>
    <name evidence="2" type="ORF">B7P34_36315</name>
</gene>
<dbReference type="Proteomes" id="UP000242427">
    <property type="component" value="Unassembled WGS sequence"/>
</dbReference>
<dbReference type="Gene3D" id="3.30.870.10">
    <property type="entry name" value="Endonuclease Chain A"/>
    <property type="match status" value="1"/>
</dbReference>
<keyword evidence="3" id="KW-1185">Reference proteome</keyword>
<organism evidence="2 3">
    <name type="scientific">Streptosporangium nondiastaticum</name>
    <dbReference type="NCBI Taxonomy" id="35764"/>
    <lineage>
        <taxon>Bacteria</taxon>
        <taxon>Bacillati</taxon>
        <taxon>Actinomycetota</taxon>
        <taxon>Actinomycetes</taxon>
        <taxon>Streptosporangiales</taxon>
        <taxon>Streptosporangiaceae</taxon>
        <taxon>Streptosporangium</taxon>
    </lineage>
</organism>
<dbReference type="InterPro" id="IPR001736">
    <property type="entry name" value="PLipase_D/transphosphatidylase"/>
</dbReference>
<reference evidence="2 3" key="1">
    <citation type="submission" date="2018-03" db="EMBL/GenBank/DDBJ databases">
        <title>Chitinolytic properties of Streptosporangium nondiastaticum TBG75A20.</title>
        <authorList>
            <person name="Gayathri V."/>
            <person name="Shiburaj S."/>
        </authorList>
    </citation>
    <scope>NUCLEOTIDE SEQUENCE [LARGE SCALE GENOMIC DNA]</scope>
    <source>
        <strain evidence="2 3">TBG75A20</strain>
    </source>
</reference>
<dbReference type="SUPFAM" id="SSF56024">
    <property type="entry name" value="Phospholipase D/nuclease"/>
    <property type="match status" value="1"/>
</dbReference>
<dbReference type="PANTHER" id="PTHR21248">
    <property type="entry name" value="CARDIOLIPIN SYNTHASE"/>
    <property type="match status" value="1"/>
</dbReference>
<feature type="non-terminal residue" evidence="2">
    <location>
        <position position="140"/>
    </location>
</feature>
<comment type="caution">
    <text evidence="2">The sequence shown here is derived from an EMBL/GenBank/DDBJ whole genome shotgun (WGS) entry which is preliminary data.</text>
</comment>
<sequence>ALRQAAARGVRVRLLLQGRPDFRIAAVAAQALYAELQAHGVHIHEYQAAFLHAKVLSVDDSWATIGSSNLDPLSLVLNLEANLIVRDRAFVSELNASLAEDFALSNEVPPWPDHDPGWRGRLRRRAVAWLAQAYLRLSGV</sequence>
<dbReference type="PANTHER" id="PTHR21248:SF23">
    <property type="entry name" value="CARDIOLIPIN SYNTHASE B"/>
    <property type="match status" value="1"/>
</dbReference>
<dbReference type="InterPro" id="IPR025202">
    <property type="entry name" value="PLD-like_dom"/>
</dbReference>
<dbReference type="SMART" id="SM00155">
    <property type="entry name" value="PLDc"/>
    <property type="match status" value="1"/>
</dbReference>
<evidence type="ECO:0000313" key="2">
    <source>
        <dbReference type="EMBL" id="PSJ23895.1"/>
    </source>
</evidence>
<evidence type="ECO:0000313" key="3">
    <source>
        <dbReference type="Proteomes" id="UP000242427"/>
    </source>
</evidence>
<dbReference type="GO" id="GO:0008808">
    <property type="term" value="F:cardiolipin synthase activity"/>
    <property type="evidence" value="ECO:0007669"/>
    <property type="project" value="TreeGrafter"/>
</dbReference>
<dbReference type="Pfam" id="PF13091">
    <property type="entry name" value="PLDc_2"/>
    <property type="match status" value="1"/>
</dbReference>
<dbReference type="PROSITE" id="PS50035">
    <property type="entry name" value="PLD"/>
    <property type="match status" value="1"/>
</dbReference>
<feature type="non-terminal residue" evidence="2">
    <location>
        <position position="1"/>
    </location>
</feature>
<feature type="domain" description="PLD phosphodiesterase" evidence="1">
    <location>
        <begin position="47"/>
        <end position="74"/>
    </location>
</feature>
<dbReference type="AlphaFoldDB" id="A0A9X7JHM1"/>
<dbReference type="EMBL" id="PXWG01000375">
    <property type="protein sequence ID" value="PSJ23895.1"/>
    <property type="molecule type" value="Genomic_DNA"/>
</dbReference>
<evidence type="ECO:0000259" key="1">
    <source>
        <dbReference type="PROSITE" id="PS50035"/>
    </source>
</evidence>
<dbReference type="GO" id="GO:0032049">
    <property type="term" value="P:cardiolipin biosynthetic process"/>
    <property type="evidence" value="ECO:0007669"/>
    <property type="project" value="UniProtKB-ARBA"/>
</dbReference>
<dbReference type="GO" id="GO:0016020">
    <property type="term" value="C:membrane"/>
    <property type="evidence" value="ECO:0007669"/>
    <property type="project" value="TreeGrafter"/>
</dbReference>
<protein>
    <submittedName>
        <fullName evidence="2">Cardiolipin synthase ClsB</fullName>
    </submittedName>
</protein>
<proteinExistence type="predicted"/>
<dbReference type="RefSeq" id="WP_223268637.1">
    <property type="nucleotide sequence ID" value="NZ_PXWG01000375.1"/>
</dbReference>
<accession>A0A9X7JHM1</accession>